<keyword evidence="3" id="KW-1185">Reference proteome</keyword>
<reference evidence="2 3" key="1">
    <citation type="journal article" date="2014" name="PLoS Genet.">
        <title>Phylogenetically driven sequencing of extremely halophilic archaea reveals strategies for static and dynamic osmo-response.</title>
        <authorList>
            <person name="Becker E.A."/>
            <person name="Seitzer P.M."/>
            <person name="Tritt A."/>
            <person name="Larsen D."/>
            <person name="Krusor M."/>
            <person name="Yao A.I."/>
            <person name="Wu D."/>
            <person name="Madern D."/>
            <person name="Eisen J.A."/>
            <person name="Darling A.E."/>
            <person name="Facciotti M.T."/>
        </authorList>
    </citation>
    <scope>NUCLEOTIDE SEQUENCE [LARGE SCALE GENOMIC DNA]</scope>
    <source>
        <strain evidence="2 3">GA33</strain>
    </source>
</reference>
<dbReference type="EMBL" id="AOHW01000036">
    <property type="protein sequence ID" value="ELY39893.1"/>
    <property type="molecule type" value="Genomic_DNA"/>
</dbReference>
<evidence type="ECO:0000313" key="3">
    <source>
        <dbReference type="Proteomes" id="UP000011599"/>
    </source>
</evidence>
<dbReference type="STRING" id="1114856.GCA_000383975_03335"/>
<proteinExistence type="predicted"/>
<comment type="caution">
    <text evidence="2">The sequence shown here is derived from an EMBL/GenBank/DDBJ whole genome shotgun (WGS) entry which is preliminary data.</text>
</comment>
<accession>L9VUE8</accession>
<name>L9VUE8_9EURY</name>
<dbReference type="Proteomes" id="UP000011599">
    <property type="component" value="Unassembled WGS sequence"/>
</dbReference>
<gene>
    <name evidence="2" type="ORF">C496_14486</name>
</gene>
<dbReference type="GO" id="GO:0016787">
    <property type="term" value="F:hydrolase activity"/>
    <property type="evidence" value="ECO:0007669"/>
    <property type="project" value="UniProtKB-KW"/>
</dbReference>
<evidence type="ECO:0000256" key="1">
    <source>
        <dbReference type="SAM" id="MobiDB-lite"/>
    </source>
</evidence>
<feature type="region of interest" description="Disordered" evidence="1">
    <location>
        <begin position="304"/>
        <end position="338"/>
    </location>
</feature>
<organism evidence="2 3">
    <name type="scientific">Natronorubrum tibetense GA33</name>
    <dbReference type="NCBI Taxonomy" id="1114856"/>
    <lineage>
        <taxon>Archaea</taxon>
        <taxon>Methanobacteriati</taxon>
        <taxon>Methanobacteriota</taxon>
        <taxon>Stenosarchaea group</taxon>
        <taxon>Halobacteria</taxon>
        <taxon>Halobacteriales</taxon>
        <taxon>Natrialbaceae</taxon>
        <taxon>Natronorubrum</taxon>
    </lineage>
</organism>
<dbReference type="AlphaFoldDB" id="L9VUE8"/>
<protein>
    <submittedName>
        <fullName evidence="2">Glucosyl hydrolase family protein</fullName>
    </submittedName>
</protein>
<dbReference type="Pfam" id="PF15892">
    <property type="entry name" value="BNR_4"/>
    <property type="match status" value="1"/>
</dbReference>
<dbReference type="PATRIC" id="fig|1114856.3.peg.3000"/>
<keyword evidence="2" id="KW-0378">Hydrolase</keyword>
<dbReference type="OrthoDB" id="38162at2157"/>
<sequence length="390" mass="44246">MDSRGWVGITAYDHNDGATESVRVSDELDWTDDHSSPAIHVRDDDRLIVYWTDRGEGTENMDYAISENALDISSWGSTQSFTSADVENVDYPQPVPWDGELRLYYRVGGHIDGKWKYRVSTDGGETYGSEQDFVDLVSEAIYIHPYQHEDRLHFALGDHRMDTPAIRHWYLEGGDYHESDGTVIQSGDQELTDETELTLVYDGEASGNNPPKQYDLICDGAGRPHVAFTEHVETGEGGGDGDYRARWAKWDGSEWVIGSEIVEMGGSLPEEHYYEGGLSLDSQDPTRVYASVETDNRNYQIQEWSTDDDGESWSSKDLSPADESVTRPTKRGRPISPRGHQNDLPVIWWAGRYDHFNYSQGSGYDTKVQRQDTPTEYVREGNNWIYTDHS</sequence>
<evidence type="ECO:0000313" key="2">
    <source>
        <dbReference type="EMBL" id="ELY39893.1"/>
    </source>
</evidence>